<protein>
    <submittedName>
        <fullName evidence="6">Protocatechuate 3,4-dioxygenase subunit alpha</fullName>
        <ecNumber evidence="6">1.13.11.3</ecNumber>
    </submittedName>
</protein>
<keyword evidence="2" id="KW-0223">Dioxygenase</keyword>
<dbReference type="InterPro" id="IPR000627">
    <property type="entry name" value="Intradiol_dOase_C"/>
</dbReference>
<reference evidence="6" key="1">
    <citation type="submission" date="2024-06" db="EMBL/GenBank/DDBJ databases">
        <title>Draft Genome Sequence of Deinococcus sonorensis Type Strain KR-87, a Biofilm Producing Representative of the Genus Deinococcus.</title>
        <authorList>
            <person name="Boren L.S."/>
            <person name="Grosso R.A."/>
            <person name="Hugenberg-Cox A.N."/>
            <person name="Hill J.T.E."/>
            <person name="Albert C.M."/>
            <person name="Tuohy J.M."/>
        </authorList>
    </citation>
    <scope>NUCLEOTIDE SEQUENCE</scope>
    <source>
        <strain evidence="6">KR-87</strain>
        <plasmid evidence="6">pDson01</plasmid>
    </source>
</reference>
<dbReference type="NCBIfam" id="TIGR02423">
    <property type="entry name" value="protocat_alph"/>
    <property type="match status" value="1"/>
</dbReference>
<dbReference type="InterPro" id="IPR015889">
    <property type="entry name" value="Intradiol_dOase_core"/>
</dbReference>
<dbReference type="EC" id="1.13.11.3" evidence="6"/>
<evidence type="ECO:0000256" key="4">
    <source>
        <dbReference type="SAM" id="MobiDB-lite"/>
    </source>
</evidence>
<dbReference type="AlphaFoldDB" id="A0AAU7U5R8"/>
<dbReference type="GO" id="GO:0008199">
    <property type="term" value="F:ferric iron binding"/>
    <property type="evidence" value="ECO:0007669"/>
    <property type="project" value="InterPro"/>
</dbReference>
<comment type="similarity">
    <text evidence="1">Belongs to the intradiol ring-cleavage dioxygenase family.</text>
</comment>
<dbReference type="EMBL" id="CP158297">
    <property type="protein sequence ID" value="XBV83802.1"/>
    <property type="molecule type" value="Genomic_DNA"/>
</dbReference>
<name>A0AAU7U5R8_9DEIO</name>
<feature type="domain" description="Intradiol ring-cleavage dioxygenases" evidence="5">
    <location>
        <begin position="71"/>
        <end position="99"/>
    </location>
</feature>
<evidence type="ECO:0000313" key="6">
    <source>
        <dbReference type="EMBL" id="XBV83802.1"/>
    </source>
</evidence>
<dbReference type="PANTHER" id="PTHR33711:SF9">
    <property type="entry name" value="PROTOCATECHUATE 3,4-DIOXYGENASE ALPHA CHAIN"/>
    <property type="match status" value="1"/>
</dbReference>
<geneLocation type="plasmid" evidence="6">
    <name>pDson01</name>
</geneLocation>
<evidence type="ECO:0000256" key="2">
    <source>
        <dbReference type="ARBA" id="ARBA00022964"/>
    </source>
</evidence>
<sequence>MTRRSSAGPLTPEDSNIPDGAFGPSPSQTVGPYFHQGLVHGFQGYERTAGTVLVDPFSVEAQGVPGERIRLTGHVLDADGEVIPDALIEVWQADASGRYPTDPDAAFSGFARTHTLTADARYEVHTIKPGAAGPDAAPRLLLWVGLRGLLTHLYTVVYFSDEDNSRDAVLRDVPEARRPTLIAQRLDAPGGVTYTFDLRLQGEGETVFFTP</sequence>
<proteinExistence type="inferred from homology"/>
<organism evidence="6">
    <name type="scientific">Deinococcus sonorensis KR-87</name>
    <dbReference type="NCBI Taxonomy" id="694439"/>
    <lineage>
        <taxon>Bacteria</taxon>
        <taxon>Thermotogati</taxon>
        <taxon>Deinococcota</taxon>
        <taxon>Deinococci</taxon>
        <taxon>Deinococcales</taxon>
        <taxon>Deinococcaceae</taxon>
        <taxon>Deinococcus</taxon>
    </lineage>
</organism>
<evidence type="ECO:0000256" key="1">
    <source>
        <dbReference type="ARBA" id="ARBA00007825"/>
    </source>
</evidence>
<dbReference type="Gene3D" id="2.60.130.10">
    <property type="entry name" value="Aromatic compound dioxygenase"/>
    <property type="match status" value="1"/>
</dbReference>
<dbReference type="PANTHER" id="PTHR33711">
    <property type="entry name" value="DIOXYGENASE, PUTATIVE (AFU_ORTHOLOGUE AFUA_2G02910)-RELATED"/>
    <property type="match status" value="1"/>
</dbReference>
<dbReference type="GO" id="GO:0018578">
    <property type="term" value="F:protocatechuate 3,4-dioxygenase activity"/>
    <property type="evidence" value="ECO:0007669"/>
    <property type="project" value="UniProtKB-EC"/>
</dbReference>
<keyword evidence="6" id="KW-0614">Plasmid</keyword>
<feature type="region of interest" description="Disordered" evidence="4">
    <location>
        <begin position="1"/>
        <end position="29"/>
    </location>
</feature>
<dbReference type="PROSITE" id="PS00083">
    <property type="entry name" value="INTRADIOL_DIOXYGENAS"/>
    <property type="match status" value="1"/>
</dbReference>
<dbReference type="KEGG" id="dsc:ABOD76_01755"/>
<dbReference type="RefSeq" id="WP_350241558.1">
    <property type="nucleotide sequence ID" value="NZ_CP158297.1"/>
</dbReference>
<dbReference type="SUPFAM" id="SSF49482">
    <property type="entry name" value="Aromatic compound dioxygenase"/>
    <property type="match status" value="1"/>
</dbReference>
<evidence type="ECO:0000256" key="3">
    <source>
        <dbReference type="ARBA" id="ARBA00023002"/>
    </source>
</evidence>
<evidence type="ECO:0000259" key="5">
    <source>
        <dbReference type="PROSITE" id="PS00083"/>
    </source>
</evidence>
<dbReference type="Pfam" id="PF00775">
    <property type="entry name" value="Dioxygenase_C"/>
    <property type="match status" value="1"/>
</dbReference>
<keyword evidence="3 6" id="KW-0560">Oxidoreductase</keyword>
<dbReference type="InterPro" id="IPR012786">
    <property type="entry name" value="Protocat_dOase_a"/>
</dbReference>
<gene>
    <name evidence="6" type="primary">pcaG</name>
    <name evidence="6" type="ORF">ABOD76_01755</name>
</gene>
<dbReference type="InterPro" id="IPR050770">
    <property type="entry name" value="Intradiol_RC_Dioxygenase"/>
</dbReference>
<accession>A0AAU7U5R8</accession>